<feature type="transmembrane region" description="Helical" evidence="1">
    <location>
        <begin position="20"/>
        <end position="40"/>
    </location>
</feature>
<evidence type="ECO:0000256" key="1">
    <source>
        <dbReference type="SAM" id="Phobius"/>
    </source>
</evidence>
<accession>A0A6M4X381</accession>
<keyword evidence="3" id="KW-1185">Reference proteome</keyword>
<reference evidence="2" key="1">
    <citation type="submission" date="2020-03" db="EMBL/GenBank/DDBJ databases">
        <title>Molecular networking-based the target discovery of potent antiproliferative macrolactams: 5/6/7/16 polycyclic ansamycins and glycosylated trienomycin from Streptomyces cacaoi subsp. asoensis.</title>
        <authorList>
            <person name="Liu L.-L."/>
        </authorList>
    </citation>
    <scope>NUCLEOTIDE SEQUENCE [LARGE SCALE GENOMIC DNA]</scope>
    <source>
        <strain evidence="2">H2S5</strain>
    </source>
</reference>
<keyword evidence="1" id="KW-0812">Transmembrane</keyword>
<keyword evidence="1" id="KW-0472">Membrane</keyword>
<protein>
    <submittedName>
        <fullName evidence="2">Uncharacterized protein</fullName>
    </submittedName>
</protein>
<proteinExistence type="predicted"/>
<gene>
    <name evidence="2" type="ORF">G9272_44175</name>
</gene>
<dbReference type="EMBL" id="CP049838">
    <property type="protein sequence ID" value="QJT07377.1"/>
    <property type="molecule type" value="Genomic_DNA"/>
</dbReference>
<evidence type="ECO:0000313" key="3">
    <source>
        <dbReference type="Proteomes" id="UP000502665"/>
    </source>
</evidence>
<sequence>MMMCPFLPAWVPNGVRFFPVYFIVPAGIGAVVSGLVALSGARGQEDAAPSRVRAGAALGTTAVVLSLAVIVWAVWALNQAYQ</sequence>
<organism evidence="2 3">
    <name type="scientific">Streptomyces asoensis</name>
    <dbReference type="NCBI Taxonomy" id="249586"/>
    <lineage>
        <taxon>Bacteria</taxon>
        <taxon>Bacillati</taxon>
        <taxon>Actinomycetota</taxon>
        <taxon>Actinomycetes</taxon>
        <taxon>Kitasatosporales</taxon>
        <taxon>Streptomycetaceae</taxon>
        <taxon>Streptomyces</taxon>
    </lineage>
</organism>
<dbReference type="Proteomes" id="UP000502665">
    <property type="component" value="Chromosome"/>
</dbReference>
<keyword evidence="1" id="KW-1133">Transmembrane helix</keyword>
<evidence type="ECO:0000313" key="2">
    <source>
        <dbReference type="EMBL" id="QJT07377.1"/>
    </source>
</evidence>
<name>A0A6M4X381_9ACTN</name>
<feature type="transmembrane region" description="Helical" evidence="1">
    <location>
        <begin position="52"/>
        <end position="75"/>
    </location>
</feature>
<dbReference type="AlphaFoldDB" id="A0A6M4X381"/>